<dbReference type="GeneID" id="30966862"/>
<keyword evidence="1 2" id="KW-0694">RNA-binding</keyword>
<evidence type="ECO:0000256" key="2">
    <source>
        <dbReference type="PROSITE-ProRule" id="PRU00176"/>
    </source>
</evidence>
<dbReference type="InterPro" id="IPR000504">
    <property type="entry name" value="RRM_dom"/>
</dbReference>
<dbReference type="InterPro" id="IPR012677">
    <property type="entry name" value="Nucleotide-bd_a/b_plait_sf"/>
</dbReference>
<dbReference type="Pfam" id="PF00076">
    <property type="entry name" value="RRM_1"/>
    <property type="match status" value="1"/>
</dbReference>
<feature type="domain" description="RRM" evidence="4">
    <location>
        <begin position="65"/>
        <end position="142"/>
    </location>
</feature>
<dbReference type="OrthoDB" id="4726at2759"/>
<keyword evidence="6" id="KW-1185">Reference proteome</keyword>
<dbReference type="EMBL" id="KV454480">
    <property type="protein sequence ID" value="ODV61092.1"/>
    <property type="molecule type" value="Genomic_DNA"/>
</dbReference>
<reference evidence="6" key="1">
    <citation type="submission" date="2016-05" db="EMBL/GenBank/DDBJ databases">
        <title>Comparative genomics of biotechnologically important yeasts.</title>
        <authorList>
            <consortium name="DOE Joint Genome Institute"/>
            <person name="Riley R."/>
            <person name="Haridas S."/>
            <person name="Wolfe K.H."/>
            <person name="Lopes M.R."/>
            <person name="Hittinger C.T."/>
            <person name="Goker M."/>
            <person name="Salamov A."/>
            <person name="Wisecaver J."/>
            <person name="Long T.M."/>
            <person name="Aerts A.L."/>
            <person name="Barry K."/>
            <person name="Choi C."/>
            <person name="Clum A."/>
            <person name="Coughlan A.Y."/>
            <person name="Deshpande S."/>
            <person name="Douglass A.P."/>
            <person name="Hanson S.J."/>
            <person name="Klenk H.-P."/>
            <person name="Labutti K."/>
            <person name="Lapidus A."/>
            <person name="Lindquist E."/>
            <person name="Lipzen A."/>
            <person name="Meier-Kolthoff J.P."/>
            <person name="Ohm R.A."/>
            <person name="Otillar R.P."/>
            <person name="Pangilinan J."/>
            <person name="Peng Y."/>
            <person name="Rokas A."/>
            <person name="Rosa C.A."/>
            <person name="Scheuner C."/>
            <person name="Sibirny A.A."/>
            <person name="Slot J.C."/>
            <person name="Stielow J.B."/>
            <person name="Sun H."/>
            <person name="Kurtzman C.P."/>
            <person name="Blackwell M."/>
            <person name="Grigoriev I.V."/>
            <person name="Jeffries T.W."/>
        </authorList>
    </citation>
    <scope>NUCLEOTIDE SEQUENCE [LARGE SCALE GENOMIC DNA]</scope>
    <source>
        <strain evidence="6">DSM 1968</strain>
    </source>
</reference>
<proteinExistence type="predicted"/>
<evidence type="ECO:0000259" key="4">
    <source>
        <dbReference type="PROSITE" id="PS50102"/>
    </source>
</evidence>
<dbReference type="PANTHER" id="PTHR23236:SF12">
    <property type="entry name" value="EUKARYOTIC INITIATION FACTOR 4B-RELATED"/>
    <property type="match status" value="1"/>
</dbReference>
<dbReference type="GO" id="GO:0005737">
    <property type="term" value="C:cytoplasm"/>
    <property type="evidence" value="ECO:0007669"/>
    <property type="project" value="TreeGrafter"/>
</dbReference>
<dbReference type="InterPro" id="IPR035979">
    <property type="entry name" value="RBD_domain_sf"/>
</dbReference>
<dbReference type="SMART" id="SM00360">
    <property type="entry name" value="RRM"/>
    <property type="match status" value="1"/>
</dbReference>
<evidence type="ECO:0000256" key="1">
    <source>
        <dbReference type="ARBA" id="ARBA00022884"/>
    </source>
</evidence>
<dbReference type="RefSeq" id="XP_020047399.1">
    <property type="nucleotide sequence ID" value="XM_020193226.1"/>
</dbReference>
<feature type="region of interest" description="Disordered" evidence="3">
    <location>
        <begin position="1"/>
        <end position="61"/>
    </location>
</feature>
<dbReference type="STRING" id="1344418.A0A1D2VHM5"/>
<sequence length="228" mass="25403">MSSSAAVEGTKTQSKPVQVTEEEKKVEVKSSPSGESSNSTNESNEGSGDKRVQLTPEEQQEIDSRSVYVGNVDYSSTPEQLEEFFHNCGVINRITILYNKYTGYPRGYAYIEFAKKESVPKALDLADQEFRGRKLIVSEKRTNVPGYARRRGGYNNASNSNPNNNGGYRRGNYRGNYRGRGILRGGYRGRSTYRGRGRGRGGYRQNRGLEHNDDSEANDNSGSGNEEV</sequence>
<evidence type="ECO:0000313" key="6">
    <source>
        <dbReference type="Proteomes" id="UP000095038"/>
    </source>
</evidence>
<feature type="compositionally biased region" description="Low complexity" evidence="3">
    <location>
        <begin position="29"/>
        <end position="46"/>
    </location>
</feature>
<dbReference type="AlphaFoldDB" id="A0A1D2VHM5"/>
<feature type="non-terminal residue" evidence="5">
    <location>
        <position position="228"/>
    </location>
</feature>
<dbReference type="SUPFAM" id="SSF54928">
    <property type="entry name" value="RNA-binding domain, RBD"/>
    <property type="match status" value="1"/>
</dbReference>
<dbReference type="PANTHER" id="PTHR23236">
    <property type="entry name" value="EUKARYOTIC TRANSLATION INITIATION FACTOR 4B/4H"/>
    <property type="match status" value="1"/>
</dbReference>
<evidence type="ECO:0000256" key="3">
    <source>
        <dbReference type="SAM" id="MobiDB-lite"/>
    </source>
</evidence>
<dbReference type="FunCoup" id="A0A1D2VHM5">
    <property type="interactions" value="352"/>
</dbReference>
<gene>
    <name evidence="5" type="ORF">ASCRUDRAFT_75821</name>
</gene>
<feature type="region of interest" description="Disordered" evidence="3">
    <location>
        <begin position="146"/>
        <end position="228"/>
    </location>
</feature>
<feature type="compositionally biased region" description="Basic residues" evidence="3">
    <location>
        <begin position="191"/>
        <end position="201"/>
    </location>
</feature>
<dbReference type="GO" id="GO:0008143">
    <property type="term" value="F:poly(A) binding"/>
    <property type="evidence" value="ECO:0007669"/>
    <property type="project" value="TreeGrafter"/>
</dbReference>
<evidence type="ECO:0000313" key="5">
    <source>
        <dbReference type="EMBL" id="ODV61092.1"/>
    </source>
</evidence>
<dbReference type="Proteomes" id="UP000095038">
    <property type="component" value="Unassembled WGS sequence"/>
</dbReference>
<feature type="compositionally biased region" description="Polar residues" evidence="3">
    <location>
        <begin position="218"/>
        <end position="228"/>
    </location>
</feature>
<name>A0A1D2VHM5_9ASCO</name>
<protein>
    <submittedName>
        <fullName evidence="5">RNA-binding domain-containing protein</fullName>
    </submittedName>
</protein>
<dbReference type="Gene3D" id="3.30.70.330">
    <property type="match status" value="1"/>
</dbReference>
<dbReference type="PROSITE" id="PS50102">
    <property type="entry name" value="RRM"/>
    <property type="match status" value="1"/>
</dbReference>
<organism evidence="5 6">
    <name type="scientific">Ascoidea rubescens DSM 1968</name>
    <dbReference type="NCBI Taxonomy" id="1344418"/>
    <lineage>
        <taxon>Eukaryota</taxon>
        <taxon>Fungi</taxon>
        <taxon>Dikarya</taxon>
        <taxon>Ascomycota</taxon>
        <taxon>Saccharomycotina</taxon>
        <taxon>Saccharomycetes</taxon>
        <taxon>Ascoideaceae</taxon>
        <taxon>Ascoidea</taxon>
    </lineage>
</organism>
<feature type="compositionally biased region" description="Low complexity" evidence="3">
    <location>
        <begin position="153"/>
        <end position="167"/>
    </location>
</feature>
<dbReference type="InParanoid" id="A0A1D2VHM5"/>
<feature type="compositionally biased region" description="Polar residues" evidence="3">
    <location>
        <begin position="1"/>
        <end position="17"/>
    </location>
</feature>
<accession>A0A1D2VHM5</accession>
<dbReference type="CDD" id="cd12306">
    <property type="entry name" value="RRM_II_PABPs"/>
    <property type="match status" value="1"/>
</dbReference>